<dbReference type="Gene3D" id="1.25.40.20">
    <property type="entry name" value="Ankyrin repeat-containing domain"/>
    <property type="match status" value="1"/>
</dbReference>
<dbReference type="PROSITE" id="PS51192">
    <property type="entry name" value="HELICASE_ATP_BIND_1"/>
    <property type="match status" value="1"/>
</dbReference>
<dbReference type="eggNOG" id="KOG0920">
    <property type="taxonomic scope" value="Eukaryota"/>
</dbReference>
<dbReference type="InterPro" id="IPR011709">
    <property type="entry name" value="DEAD-box_helicase_OB_fold"/>
</dbReference>
<dbReference type="InterPro" id="IPR014001">
    <property type="entry name" value="Helicase_ATP-bd"/>
</dbReference>
<dbReference type="InterPro" id="IPR002110">
    <property type="entry name" value="Ankyrin_rpt"/>
</dbReference>
<evidence type="ECO:0000259" key="2">
    <source>
        <dbReference type="PROSITE" id="PS51192"/>
    </source>
</evidence>
<dbReference type="Pfam" id="PF21010">
    <property type="entry name" value="HA2_C"/>
    <property type="match status" value="1"/>
</dbReference>
<dbReference type="SUPFAM" id="SSF48403">
    <property type="entry name" value="Ankyrin repeat"/>
    <property type="match status" value="1"/>
</dbReference>
<dbReference type="KEGG" id="dvi:6626798"/>
<dbReference type="Proteomes" id="UP000008792">
    <property type="component" value="Unassembled WGS sequence"/>
</dbReference>
<dbReference type="Gene3D" id="1.20.120.1080">
    <property type="match status" value="1"/>
</dbReference>
<dbReference type="FunCoup" id="B4LNX3">
    <property type="interactions" value="5"/>
</dbReference>
<dbReference type="PROSITE" id="PS50088">
    <property type="entry name" value="ANK_REPEAT"/>
    <property type="match status" value="1"/>
</dbReference>
<dbReference type="EMBL" id="CH940648">
    <property type="protein sequence ID" value="EDW61142.1"/>
    <property type="molecule type" value="Genomic_DNA"/>
</dbReference>
<evidence type="ECO:0000256" key="1">
    <source>
        <dbReference type="PROSITE-ProRule" id="PRU00023"/>
    </source>
</evidence>
<dbReference type="SMART" id="SM00847">
    <property type="entry name" value="HA2"/>
    <property type="match status" value="1"/>
</dbReference>
<evidence type="ECO:0000313" key="3">
    <source>
        <dbReference type="EMBL" id="EDW61142.1"/>
    </source>
</evidence>
<name>B4LNX3_DROVI</name>
<keyword evidence="4" id="KW-1185">Reference proteome</keyword>
<protein>
    <recommendedName>
        <fullName evidence="2">Helicase ATP-binding domain-containing protein</fullName>
    </recommendedName>
</protein>
<reference evidence="3 4" key="1">
    <citation type="journal article" date="2007" name="Nature">
        <title>Evolution of genes and genomes on the Drosophila phylogeny.</title>
        <authorList>
            <consortium name="Drosophila 12 Genomes Consortium"/>
            <person name="Clark A.G."/>
            <person name="Eisen M.B."/>
            <person name="Smith D.R."/>
            <person name="Bergman C.M."/>
            <person name="Oliver B."/>
            <person name="Markow T.A."/>
            <person name="Kaufman T.C."/>
            <person name="Kellis M."/>
            <person name="Gelbart W."/>
            <person name="Iyer V.N."/>
            <person name="Pollard D.A."/>
            <person name="Sackton T.B."/>
            <person name="Larracuente A.M."/>
            <person name="Singh N.D."/>
            <person name="Abad J.P."/>
            <person name="Abt D.N."/>
            <person name="Adryan B."/>
            <person name="Aguade M."/>
            <person name="Akashi H."/>
            <person name="Anderson W.W."/>
            <person name="Aquadro C.F."/>
            <person name="Ardell D.H."/>
            <person name="Arguello R."/>
            <person name="Artieri C.G."/>
            <person name="Barbash D.A."/>
            <person name="Barker D."/>
            <person name="Barsanti P."/>
            <person name="Batterham P."/>
            <person name="Batzoglou S."/>
            <person name="Begun D."/>
            <person name="Bhutkar A."/>
            <person name="Blanco E."/>
            <person name="Bosak S.A."/>
            <person name="Bradley R.K."/>
            <person name="Brand A.D."/>
            <person name="Brent M.R."/>
            <person name="Brooks A.N."/>
            <person name="Brown R.H."/>
            <person name="Butlin R.K."/>
            <person name="Caggese C."/>
            <person name="Calvi B.R."/>
            <person name="Bernardo de Carvalho A."/>
            <person name="Caspi A."/>
            <person name="Castrezana S."/>
            <person name="Celniker S.E."/>
            <person name="Chang J.L."/>
            <person name="Chapple C."/>
            <person name="Chatterji S."/>
            <person name="Chinwalla A."/>
            <person name="Civetta A."/>
            <person name="Clifton S.W."/>
            <person name="Comeron J.M."/>
            <person name="Costello J.C."/>
            <person name="Coyne J.A."/>
            <person name="Daub J."/>
            <person name="David R.G."/>
            <person name="Delcher A.L."/>
            <person name="Delehaunty K."/>
            <person name="Do C.B."/>
            <person name="Ebling H."/>
            <person name="Edwards K."/>
            <person name="Eickbush T."/>
            <person name="Evans J.D."/>
            <person name="Filipski A."/>
            <person name="Findeiss S."/>
            <person name="Freyhult E."/>
            <person name="Fulton L."/>
            <person name="Fulton R."/>
            <person name="Garcia A.C."/>
            <person name="Gardiner A."/>
            <person name="Garfield D.A."/>
            <person name="Garvin B.E."/>
            <person name="Gibson G."/>
            <person name="Gilbert D."/>
            <person name="Gnerre S."/>
            <person name="Godfrey J."/>
            <person name="Good R."/>
            <person name="Gotea V."/>
            <person name="Gravely B."/>
            <person name="Greenberg A.J."/>
            <person name="Griffiths-Jones S."/>
            <person name="Gross S."/>
            <person name="Guigo R."/>
            <person name="Gustafson E.A."/>
            <person name="Haerty W."/>
            <person name="Hahn M.W."/>
            <person name="Halligan D.L."/>
            <person name="Halpern A.L."/>
            <person name="Halter G.M."/>
            <person name="Han M.V."/>
            <person name="Heger A."/>
            <person name="Hillier L."/>
            <person name="Hinrichs A.S."/>
            <person name="Holmes I."/>
            <person name="Hoskins R.A."/>
            <person name="Hubisz M.J."/>
            <person name="Hultmark D."/>
            <person name="Huntley M.A."/>
            <person name="Jaffe D.B."/>
            <person name="Jagadeeshan S."/>
            <person name="Jeck W.R."/>
            <person name="Johnson J."/>
            <person name="Jones C.D."/>
            <person name="Jordan W.C."/>
            <person name="Karpen G.H."/>
            <person name="Kataoka E."/>
            <person name="Keightley P.D."/>
            <person name="Kheradpour P."/>
            <person name="Kirkness E.F."/>
            <person name="Koerich L.B."/>
            <person name="Kristiansen K."/>
            <person name="Kudrna D."/>
            <person name="Kulathinal R.J."/>
            <person name="Kumar S."/>
            <person name="Kwok R."/>
            <person name="Lander E."/>
            <person name="Langley C.H."/>
            <person name="Lapoint R."/>
            <person name="Lazzaro B.P."/>
            <person name="Lee S.J."/>
            <person name="Levesque L."/>
            <person name="Li R."/>
            <person name="Lin C.F."/>
            <person name="Lin M.F."/>
            <person name="Lindblad-Toh K."/>
            <person name="Llopart A."/>
            <person name="Long M."/>
            <person name="Low L."/>
            <person name="Lozovsky E."/>
            <person name="Lu J."/>
            <person name="Luo M."/>
            <person name="Machado C.A."/>
            <person name="Makalowski W."/>
            <person name="Marzo M."/>
            <person name="Matsuda M."/>
            <person name="Matzkin L."/>
            <person name="McAllister B."/>
            <person name="McBride C.S."/>
            <person name="McKernan B."/>
            <person name="McKernan K."/>
            <person name="Mendez-Lago M."/>
            <person name="Minx P."/>
            <person name="Mollenhauer M.U."/>
            <person name="Montooth K."/>
            <person name="Mount S.M."/>
            <person name="Mu X."/>
            <person name="Myers E."/>
            <person name="Negre B."/>
            <person name="Newfeld S."/>
            <person name="Nielsen R."/>
            <person name="Noor M.A."/>
            <person name="O'Grady P."/>
            <person name="Pachter L."/>
            <person name="Papaceit M."/>
            <person name="Parisi M.J."/>
            <person name="Parisi M."/>
            <person name="Parts L."/>
            <person name="Pedersen J.S."/>
            <person name="Pesole G."/>
            <person name="Phillippy A.M."/>
            <person name="Ponting C.P."/>
            <person name="Pop M."/>
            <person name="Porcelli D."/>
            <person name="Powell J.R."/>
            <person name="Prohaska S."/>
            <person name="Pruitt K."/>
            <person name="Puig M."/>
            <person name="Quesneville H."/>
            <person name="Ram K.R."/>
            <person name="Rand D."/>
            <person name="Rasmussen M.D."/>
            <person name="Reed L.K."/>
            <person name="Reenan R."/>
            <person name="Reily A."/>
            <person name="Remington K.A."/>
            <person name="Rieger T.T."/>
            <person name="Ritchie M.G."/>
            <person name="Robin C."/>
            <person name="Rogers Y.H."/>
            <person name="Rohde C."/>
            <person name="Rozas J."/>
            <person name="Rubenfield M.J."/>
            <person name="Ruiz A."/>
            <person name="Russo S."/>
            <person name="Salzberg S.L."/>
            <person name="Sanchez-Gracia A."/>
            <person name="Saranga D.J."/>
            <person name="Sato H."/>
            <person name="Schaeffer S.W."/>
            <person name="Schatz M.C."/>
            <person name="Schlenke T."/>
            <person name="Schwartz R."/>
            <person name="Segarra C."/>
            <person name="Singh R.S."/>
            <person name="Sirot L."/>
            <person name="Sirota M."/>
            <person name="Sisneros N.B."/>
            <person name="Smith C.D."/>
            <person name="Smith T.F."/>
            <person name="Spieth J."/>
            <person name="Stage D.E."/>
            <person name="Stark A."/>
            <person name="Stephan W."/>
            <person name="Strausberg R.L."/>
            <person name="Strempel S."/>
            <person name="Sturgill D."/>
            <person name="Sutton G."/>
            <person name="Sutton G.G."/>
            <person name="Tao W."/>
            <person name="Teichmann S."/>
            <person name="Tobari Y.N."/>
            <person name="Tomimura Y."/>
            <person name="Tsolas J.M."/>
            <person name="Valente V.L."/>
            <person name="Venter E."/>
            <person name="Venter J.C."/>
            <person name="Vicario S."/>
            <person name="Vieira F.G."/>
            <person name="Vilella A.J."/>
            <person name="Villasante A."/>
            <person name="Walenz B."/>
            <person name="Wang J."/>
            <person name="Wasserman M."/>
            <person name="Watts T."/>
            <person name="Wilson D."/>
            <person name="Wilson R.K."/>
            <person name="Wing R.A."/>
            <person name="Wolfner M.F."/>
            <person name="Wong A."/>
            <person name="Wong G.K."/>
            <person name="Wu C.I."/>
            <person name="Wu G."/>
            <person name="Yamamoto D."/>
            <person name="Yang H.P."/>
            <person name="Yang S.P."/>
            <person name="Yorke J.A."/>
            <person name="Yoshida K."/>
            <person name="Zdobnov E."/>
            <person name="Zhang P."/>
            <person name="Zhang Y."/>
            <person name="Zimin A.V."/>
            <person name="Baldwin J."/>
            <person name="Abdouelleil A."/>
            <person name="Abdulkadir J."/>
            <person name="Abebe A."/>
            <person name="Abera B."/>
            <person name="Abreu J."/>
            <person name="Acer S.C."/>
            <person name="Aftuck L."/>
            <person name="Alexander A."/>
            <person name="An P."/>
            <person name="Anderson E."/>
            <person name="Anderson S."/>
            <person name="Arachi H."/>
            <person name="Azer M."/>
            <person name="Bachantsang P."/>
            <person name="Barry A."/>
            <person name="Bayul T."/>
            <person name="Berlin A."/>
            <person name="Bessette D."/>
            <person name="Bloom T."/>
            <person name="Blye J."/>
            <person name="Boguslavskiy L."/>
            <person name="Bonnet C."/>
            <person name="Boukhgalter B."/>
            <person name="Bourzgui I."/>
            <person name="Brown A."/>
            <person name="Cahill P."/>
            <person name="Channer S."/>
            <person name="Cheshatsang Y."/>
            <person name="Chuda L."/>
            <person name="Citroen M."/>
            <person name="Collymore A."/>
            <person name="Cooke P."/>
            <person name="Costello M."/>
            <person name="D'Aco K."/>
            <person name="Daza R."/>
            <person name="De Haan G."/>
            <person name="DeGray S."/>
            <person name="DeMaso C."/>
            <person name="Dhargay N."/>
            <person name="Dooley K."/>
            <person name="Dooley E."/>
            <person name="Doricent M."/>
            <person name="Dorje P."/>
            <person name="Dorjee K."/>
            <person name="Dupes A."/>
            <person name="Elong R."/>
            <person name="Falk J."/>
            <person name="Farina A."/>
            <person name="Faro S."/>
            <person name="Ferguson D."/>
            <person name="Fisher S."/>
            <person name="Foley C.D."/>
            <person name="Franke A."/>
            <person name="Friedrich D."/>
            <person name="Gadbois L."/>
            <person name="Gearin G."/>
            <person name="Gearin C.R."/>
            <person name="Giannoukos G."/>
            <person name="Goode T."/>
            <person name="Graham J."/>
            <person name="Grandbois E."/>
            <person name="Grewal S."/>
            <person name="Gyaltsen K."/>
            <person name="Hafez N."/>
            <person name="Hagos B."/>
            <person name="Hall J."/>
            <person name="Henson C."/>
            <person name="Hollinger A."/>
            <person name="Honan T."/>
            <person name="Huard M.D."/>
            <person name="Hughes L."/>
            <person name="Hurhula B."/>
            <person name="Husby M.E."/>
            <person name="Kamat A."/>
            <person name="Kanga B."/>
            <person name="Kashin S."/>
            <person name="Khazanovich D."/>
            <person name="Kisner P."/>
            <person name="Lance K."/>
            <person name="Lara M."/>
            <person name="Lee W."/>
            <person name="Lennon N."/>
            <person name="Letendre F."/>
            <person name="LeVine R."/>
            <person name="Lipovsky A."/>
            <person name="Liu X."/>
            <person name="Liu J."/>
            <person name="Liu S."/>
            <person name="Lokyitsang T."/>
            <person name="Lokyitsang Y."/>
            <person name="Lubonja R."/>
            <person name="Lui A."/>
            <person name="MacDonald P."/>
            <person name="Magnisalis V."/>
            <person name="Maru K."/>
            <person name="Matthews C."/>
            <person name="McCusker W."/>
            <person name="McDonough S."/>
            <person name="Mehta T."/>
            <person name="Meldrim J."/>
            <person name="Meneus L."/>
            <person name="Mihai O."/>
            <person name="Mihalev A."/>
            <person name="Mihova T."/>
            <person name="Mittelman R."/>
            <person name="Mlenga V."/>
            <person name="Montmayeur A."/>
            <person name="Mulrain L."/>
            <person name="Navidi A."/>
            <person name="Naylor J."/>
            <person name="Negash T."/>
            <person name="Nguyen T."/>
            <person name="Nguyen N."/>
            <person name="Nicol R."/>
            <person name="Norbu C."/>
            <person name="Norbu N."/>
            <person name="Novod N."/>
            <person name="O'Neill B."/>
            <person name="Osman S."/>
            <person name="Markiewicz E."/>
            <person name="Oyono O.L."/>
            <person name="Patti C."/>
            <person name="Phunkhang P."/>
            <person name="Pierre F."/>
            <person name="Priest M."/>
            <person name="Raghuraman S."/>
            <person name="Rege F."/>
            <person name="Reyes R."/>
            <person name="Rise C."/>
            <person name="Rogov P."/>
            <person name="Ross K."/>
            <person name="Ryan E."/>
            <person name="Settipalli S."/>
            <person name="Shea T."/>
            <person name="Sherpa N."/>
            <person name="Shi L."/>
            <person name="Shih D."/>
            <person name="Sparrow T."/>
            <person name="Spaulding J."/>
            <person name="Stalker J."/>
            <person name="Stange-Thomann N."/>
            <person name="Stavropoulos S."/>
            <person name="Stone C."/>
            <person name="Strader C."/>
            <person name="Tesfaye S."/>
            <person name="Thomson T."/>
            <person name="Thoulutsang Y."/>
            <person name="Thoulutsang D."/>
            <person name="Topham K."/>
            <person name="Topping I."/>
            <person name="Tsamla T."/>
            <person name="Vassiliev H."/>
            <person name="Vo A."/>
            <person name="Wangchuk T."/>
            <person name="Wangdi T."/>
            <person name="Weiand M."/>
            <person name="Wilkinson J."/>
            <person name="Wilson A."/>
            <person name="Yadav S."/>
            <person name="Young G."/>
            <person name="Yu Q."/>
            <person name="Zembek L."/>
            <person name="Zhong D."/>
            <person name="Zimmer A."/>
            <person name="Zwirko Z."/>
            <person name="Jaffe D.B."/>
            <person name="Alvarez P."/>
            <person name="Brockman W."/>
            <person name="Butler J."/>
            <person name="Chin C."/>
            <person name="Gnerre S."/>
            <person name="Grabherr M."/>
            <person name="Kleber M."/>
            <person name="Mauceli E."/>
            <person name="MacCallum I."/>
        </authorList>
    </citation>
    <scope>NUCLEOTIDE SEQUENCE [LARGE SCALE GENOMIC DNA]</scope>
    <source>
        <strain evidence="4">Tucson 15010-1051.87</strain>
    </source>
</reference>
<dbReference type="GO" id="GO:0003723">
    <property type="term" value="F:RNA binding"/>
    <property type="evidence" value="ECO:0007669"/>
    <property type="project" value="TreeGrafter"/>
</dbReference>
<dbReference type="InterPro" id="IPR027417">
    <property type="entry name" value="P-loop_NTPase"/>
</dbReference>
<dbReference type="InParanoid" id="B4LNX3"/>
<gene>
    <name evidence="3" type="primary">Dvir\GJ20461</name>
    <name evidence="3" type="ORF">Dvir_GJ20461</name>
</gene>
<dbReference type="InterPro" id="IPR007502">
    <property type="entry name" value="Helicase-assoc_dom"/>
</dbReference>
<dbReference type="OrthoDB" id="6103986at2759"/>
<dbReference type="Gene3D" id="3.40.50.300">
    <property type="entry name" value="P-loop containing nucleotide triphosphate hydrolases"/>
    <property type="match status" value="2"/>
</dbReference>
<dbReference type="OMA" id="DIDHLWD"/>
<dbReference type="PANTHER" id="PTHR18934:SF213">
    <property type="entry name" value="3'-5' RNA HELICASE YTHDC2"/>
    <property type="match status" value="1"/>
</dbReference>
<feature type="domain" description="Helicase ATP-binding" evidence="2">
    <location>
        <begin position="157"/>
        <end position="303"/>
    </location>
</feature>
<keyword evidence="1" id="KW-0040">ANK repeat</keyword>
<dbReference type="InterPro" id="IPR036770">
    <property type="entry name" value="Ankyrin_rpt-contain_sf"/>
</dbReference>
<organism evidence="3 4">
    <name type="scientific">Drosophila virilis</name>
    <name type="common">Fruit fly</name>
    <dbReference type="NCBI Taxonomy" id="7244"/>
    <lineage>
        <taxon>Eukaryota</taxon>
        <taxon>Metazoa</taxon>
        <taxon>Ecdysozoa</taxon>
        <taxon>Arthropoda</taxon>
        <taxon>Hexapoda</taxon>
        <taxon>Insecta</taxon>
        <taxon>Pterygota</taxon>
        <taxon>Neoptera</taxon>
        <taxon>Endopterygota</taxon>
        <taxon>Diptera</taxon>
        <taxon>Brachycera</taxon>
        <taxon>Muscomorpha</taxon>
        <taxon>Ephydroidea</taxon>
        <taxon>Drosophilidae</taxon>
        <taxon>Drosophila</taxon>
    </lineage>
</organism>
<dbReference type="PANTHER" id="PTHR18934">
    <property type="entry name" value="ATP-DEPENDENT RNA HELICASE"/>
    <property type="match status" value="1"/>
</dbReference>
<dbReference type="STRING" id="7244.B4LNX3"/>
<dbReference type="Pfam" id="PF07717">
    <property type="entry name" value="OB_NTP_bind"/>
    <property type="match status" value="1"/>
</dbReference>
<accession>B4LNX3</accession>
<dbReference type="SUPFAM" id="SSF52540">
    <property type="entry name" value="P-loop containing nucleoside triphosphate hydrolases"/>
    <property type="match status" value="2"/>
</dbReference>
<feature type="repeat" description="ANK" evidence="1">
    <location>
        <begin position="409"/>
        <end position="441"/>
    </location>
</feature>
<dbReference type="HOGENOM" id="CLU_269635_0_0_1"/>
<dbReference type="AlphaFoldDB" id="B4LNX3"/>
<sequence>MEHTIRTKFIPQQLLYFIAGRRCCQQFACTFRSTEHNILFDSAHTLGLRSQITLINGQQCVKVFKPQCKHFIEEPKSLTLSPPTIIDMLSLLARTKALGRDELPCCADYFDGPWSVKIPSLHIPLTVPTQPTVRLKTEKRSKLMRNGSLYSHHDDILGSIYGHRVTMFDGNLCLDKSILVPLLILEDSESKHINVKVICIEKDNILATYNCERFAECLAENIGETVGIQVPQHNIISSATHVVYTTAKAFMRSLFNKNSKKFSQISHFVINDVHLHDPYTDILLYELKQALNLDRNLRIILLSQECDSMRFVNFFGEGTKFCMEPLSQISPNICYLEDIRRLVALTDIQKAPEIYQKQRQVFRNKNQRNEQIDKCLQAYEEIGSDVAIRPFLYSINYESVPVNYQHSVTGKTAILIASQLGKANHLRLLLFMGANPYISDAQHENAITVAALNGNAACIDILENFELHGYVAKDAKPEFVDYDLIIDLMYLICTKPDFSPGNILIVLPTFYHIVKLNYMLLGHLLTGNLQEFSIFVLHENMDKEYLYSLVKSRKENKKIVLTTDIIESLPLPISFQYLIDTACQKRTLYDGISNSSEDRYEWVATDCLLRRQLILDAEVSEKHCFRLIAKDAFQMLSGTSKPLLQTMHLDKICLTVKLLSPNTIISEYLNLTIAPPPLINVHQTVQFLKKIDVLDESEDVTWLGCRLIDIPVPCQLGRTLIFGILLQCLDPILTIVSSLITSDPLSIPSNEEIDYIWDGFTIYIQNRIKNERARLAEDQFSDHLIFVRLFQEWQSRFKNDKQPIYLTDDYEFMLNGLMEQLNLTRIRLVSALRAANLIHSQGQLSIQNLNNKSGNWPLIKAALTGGLYPNICAVNDKQIYLNSGQSSEVHLHSNTVLRDFLEPFQISAQRIFTQWLVCTKQKNNVKYATVVVPLAVAMFAGSTKLGLGQITEIQSPSHRSKIHFFIDEWIWLVAAKSDIELVLKARHQFFKMYHKFLKNCTELEKWRNESTNSRQHLLLETLTTIFTNEDAAAGFKECSYIGFRPTLKLPAFYMLSVNSHFTWQQSDDKTDLTNGAPGLDSILLHIEKHYFLLYTEDNPGQFYKKSDASYIESVIGKFARPIESPSRHIYVILYSKKPDRIISISRAKSQKGEYILKEYFRNAIPLSEILQACASLNVKAPSFDGRQVSILIDKKVGNLIMDLFAFRHHWIHK</sequence>
<evidence type="ECO:0000313" key="4">
    <source>
        <dbReference type="Proteomes" id="UP000008792"/>
    </source>
</evidence>
<dbReference type="PhylomeDB" id="B4LNX3"/>
<proteinExistence type="predicted"/>